<dbReference type="PROSITE" id="PS00356">
    <property type="entry name" value="HTH_LACI_1"/>
    <property type="match status" value="1"/>
</dbReference>
<dbReference type="PROSITE" id="PS50932">
    <property type="entry name" value="HTH_LACI_2"/>
    <property type="match status" value="1"/>
</dbReference>
<dbReference type="Gene3D" id="3.40.50.2300">
    <property type="match status" value="2"/>
</dbReference>
<keyword evidence="2" id="KW-0238">DNA-binding</keyword>
<dbReference type="STRING" id="928856.SAMN04488049_10766"/>
<dbReference type="SMART" id="SM00354">
    <property type="entry name" value="HTH_LACI"/>
    <property type="match status" value="1"/>
</dbReference>
<evidence type="ECO:0000259" key="4">
    <source>
        <dbReference type="PROSITE" id="PS50932"/>
    </source>
</evidence>
<keyword evidence="6" id="KW-1185">Reference proteome</keyword>
<dbReference type="InterPro" id="IPR028082">
    <property type="entry name" value="Peripla_BP_I"/>
</dbReference>
<dbReference type="PANTHER" id="PTHR30146:SF152">
    <property type="entry name" value="TRANSCRIPTIONAL REGULATORY PROTEIN"/>
    <property type="match status" value="1"/>
</dbReference>
<keyword evidence="1" id="KW-0805">Transcription regulation</keyword>
<dbReference type="SUPFAM" id="SSF47413">
    <property type="entry name" value="lambda repressor-like DNA-binding domains"/>
    <property type="match status" value="1"/>
</dbReference>
<name>A0A0P1G7Y5_9RHOB</name>
<feature type="domain" description="HTH lacI-type" evidence="4">
    <location>
        <begin position="4"/>
        <end position="60"/>
    </location>
</feature>
<dbReference type="InterPro" id="IPR025997">
    <property type="entry name" value="SBP_2_dom"/>
</dbReference>
<dbReference type="RefSeq" id="WP_074941995.1">
    <property type="nucleotide sequence ID" value="NZ_CYSD01000021.1"/>
</dbReference>
<dbReference type="CDD" id="cd01392">
    <property type="entry name" value="HTH_LacI"/>
    <property type="match status" value="1"/>
</dbReference>
<accession>A0A0P1G7Y5</accession>
<dbReference type="GO" id="GO:0000976">
    <property type="term" value="F:transcription cis-regulatory region binding"/>
    <property type="evidence" value="ECO:0007669"/>
    <property type="project" value="TreeGrafter"/>
</dbReference>
<evidence type="ECO:0000313" key="5">
    <source>
        <dbReference type="EMBL" id="CUH77783.1"/>
    </source>
</evidence>
<evidence type="ECO:0000256" key="1">
    <source>
        <dbReference type="ARBA" id="ARBA00023015"/>
    </source>
</evidence>
<organism evidence="5 6">
    <name type="scientific">Tritonibacter multivorans</name>
    <dbReference type="NCBI Taxonomy" id="928856"/>
    <lineage>
        <taxon>Bacteria</taxon>
        <taxon>Pseudomonadati</taxon>
        <taxon>Pseudomonadota</taxon>
        <taxon>Alphaproteobacteria</taxon>
        <taxon>Rhodobacterales</taxon>
        <taxon>Paracoccaceae</taxon>
        <taxon>Tritonibacter</taxon>
    </lineage>
</organism>
<dbReference type="InterPro" id="IPR000843">
    <property type="entry name" value="HTH_LacI"/>
</dbReference>
<dbReference type="Gene3D" id="1.10.260.40">
    <property type="entry name" value="lambda repressor-like DNA-binding domains"/>
    <property type="match status" value="1"/>
</dbReference>
<dbReference type="SUPFAM" id="SSF53822">
    <property type="entry name" value="Periplasmic binding protein-like I"/>
    <property type="match status" value="1"/>
</dbReference>
<dbReference type="CDD" id="cd06307">
    <property type="entry name" value="PBP1_sugar_binding"/>
    <property type="match status" value="1"/>
</dbReference>
<dbReference type="Proteomes" id="UP000052022">
    <property type="component" value="Unassembled WGS sequence"/>
</dbReference>
<keyword evidence="3" id="KW-0804">Transcription</keyword>
<sequence>MAKATMKDVATLANVSVATVDRVLHEREGVSSRARQRVKEAIHELGFRQLPARLSRKVRGRIKLLFLLPQLTTGFVTQMIEDLKQAHDAVPDVEVMVEIKRIPLISGTEIIEALSKVKARDYQGVGLFAVDAPGVRSAIDDCMARGVPVVTLVSDVPSSRRVSFVGIDNMAAGRTAGRLMGKFLRGVSGEIAIITGNMQIRDHVERQMGFRQVLGAEHRDLRILSAVEGNSIAAKNHSITIDLLRDQKRVVGIYAISSGSSGIFAALREMRPVPRPVVIAHELSLATRHALEDGCLDAVIGQDVGHIARSAVRKLTASAFGDPFNDAQENIGIDVFLRDNLP</sequence>
<dbReference type="AlphaFoldDB" id="A0A0P1G7Y5"/>
<protein>
    <submittedName>
        <fullName evidence="5">HTH-type transcriptional repressor CytR</fullName>
    </submittedName>
</protein>
<gene>
    <name evidence="5" type="primary">cytR</name>
    <name evidence="5" type="ORF">TRM7557_01581</name>
</gene>
<dbReference type="GO" id="GO:0003700">
    <property type="term" value="F:DNA-binding transcription factor activity"/>
    <property type="evidence" value="ECO:0007669"/>
    <property type="project" value="TreeGrafter"/>
</dbReference>
<dbReference type="PANTHER" id="PTHR30146">
    <property type="entry name" value="LACI-RELATED TRANSCRIPTIONAL REPRESSOR"/>
    <property type="match status" value="1"/>
</dbReference>
<evidence type="ECO:0000256" key="3">
    <source>
        <dbReference type="ARBA" id="ARBA00023163"/>
    </source>
</evidence>
<dbReference type="Pfam" id="PF00356">
    <property type="entry name" value="LacI"/>
    <property type="match status" value="1"/>
</dbReference>
<evidence type="ECO:0000256" key="2">
    <source>
        <dbReference type="ARBA" id="ARBA00023125"/>
    </source>
</evidence>
<dbReference type="EMBL" id="CYSD01000021">
    <property type="protein sequence ID" value="CUH77783.1"/>
    <property type="molecule type" value="Genomic_DNA"/>
</dbReference>
<dbReference type="InterPro" id="IPR010982">
    <property type="entry name" value="Lambda_DNA-bd_dom_sf"/>
</dbReference>
<dbReference type="OrthoDB" id="9805774at2"/>
<dbReference type="Pfam" id="PF13407">
    <property type="entry name" value="Peripla_BP_4"/>
    <property type="match status" value="1"/>
</dbReference>
<evidence type="ECO:0000313" key="6">
    <source>
        <dbReference type="Proteomes" id="UP000052022"/>
    </source>
</evidence>
<proteinExistence type="predicted"/>
<reference evidence="5 6" key="1">
    <citation type="submission" date="2015-09" db="EMBL/GenBank/DDBJ databases">
        <authorList>
            <consortium name="Swine Surveillance"/>
        </authorList>
    </citation>
    <scope>NUCLEOTIDE SEQUENCE [LARGE SCALE GENOMIC DNA]</scope>
    <source>
        <strain evidence="5 6">CECT 7557</strain>
    </source>
</reference>